<evidence type="ECO:0000256" key="2">
    <source>
        <dbReference type="ARBA" id="ARBA00022741"/>
    </source>
</evidence>
<evidence type="ECO:0000256" key="3">
    <source>
        <dbReference type="ARBA" id="ARBA00022801"/>
    </source>
</evidence>
<dbReference type="GO" id="GO:0003723">
    <property type="term" value="F:RNA binding"/>
    <property type="evidence" value="ECO:0007669"/>
    <property type="project" value="TreeGrafter"/>
</dbReference>
<keyword evidence="4" id="KW-0347">Helicase</keyword>
<keyword evidence="3 9" id="KW-0378">Hydrolase</keyword>
<accession>A0A1Y2HUU7</accession>
<dbReference type="EC" id="3.6.4.13" evidence="1"/>
<proteinExistence type="predicted"/>
<evidence type="ECO:0000256" key="1">
    <source>
        <dbReference type="ARBA" id="ARBA00012552"/>
    </source>
</evidence>
<dbReference type="GO" id="GO:0005524">
    <property type="term" value="F:ATP binding"/>
    <property type="evidence" value="ECO:0007669"/>
    <property type="project" value="UniProtKB-KW"/>
</dbReference>
<protein>
    <recommendedName>
        <fullName evidence="1">RNA helicase</fullName>
        <ecNumber evidence="1">3.6.4.13</ecNumber>
    </recommendedName>
</protein>
<name>A0A1Y2HUU7_9FUNG</name>
<keyword evidence="2" id="KW-0547">Nucleotide-binding</keyword>
<evidence type="ECO:0000256" key="5">
    <source>
        <dbReference type="ARBA" id="ARBA00022840"/>
    </source>
</evidence>
<comment type="caution">
    <text evidence="9">The sequence shown here is derived from an EMBL/GenBank/DDBJ whole genome shotgun (WGS) entry which is preliminary data.</text>
</comment>
<keyword evidence="10" id="KW-1185">Reference proteome</keyword>
<sequence length="533" mass="57945">MNRTLVMWCRTGPHLTRFCLHHRVGSSVHPYSTSASTSGQDVQDPILLPFTQCGVRPALARAMAAAFNITSPTPLQANLLSLMARSPTRDLIVRNATGSGKSFALAVGLLNSPRPPSPLAERTGGIQPAHLLLVPHPDLAHQLTRWMHALVPKDLHAHVVAHALPGMPDPSAADKPHVLIGTPTRMLDLLANGVLDPRAIGTLALDEVDQLTPPIPRWDVQRASVRRRHPRPVEVLVAQLAAKRSGSPEVADMPGDELVRMLTSGKEKEGRLPDGQFKAWLKAKPRMVCVSATASSVVRTHLVSRLKWMHPRRWAFVDGEQHVVGPRVRHCALVVGAGKESVASLVLVDRHETEQSSLVKAEEDKDAHQASVTDLVSSLVAYARATDVKHALVVVLGDVGVNRTVDEFNKLFNIRASVWSPSSSSSQQSTAAVDPWIQFQVVSYGGIRGLDIPDLTHVFLLGAPADVSEYQHIAGRVGRLGGSNAKDAMVVTFCDVKSGERLRQIWQWMGDKRVKVELVDAEVVDKVKFGGTV</sequence>
<feature type="domain" description="DEAD-box RNA helicase Q" evidence="8">
    <location>
        <begin position="48"/>
        <end position="77"/>
    </location>
</feature>
<dbReference type="InterPro" id="IPR011545">
    <property type="entry name" value="DEAD/DEAH_box_helicase_dom"/>
</dbReference>
<dbReference type="InterPro" id="IPR027417">
    <property type="entry name" value="P-loop_NTPase"/>
</dbReference>
<dbReference type="Pfam" id="PF00270">
    <property type="entry name" value="DEAD"/>
    <property type="match status" value="1"/>
</dbReference>
<dbReference type="InterPro" id="IPR014001">
    <property type="entry name" value="Helicase_ATP-bd"/>
</dbReference>
<dbReference type="OrthoDB" id="10256233at2759"/>
<dbReference type="GO" id="GO:0016787">
    <property type="term" value="F:hydrolase activity"/>
    <property type="evidence" value="ECO:0007669"/>
    <property type="project" value="UniProtKB-KW"/>
</dbReference>
<reference evidence="9 10" key="1">
    <citation type="submission" date="2016-07" db="EMBL/GenBank/DDBJ databases">
        <title>Pervasive Adenine N6-methylation of Active Genes in Fungi.</title>
        <authorList>
            <consortium name="DOE Joint Genome Institute"/>
            <person name="Mondo S.J."/>
            <person name="Dannebaum R.O."/>
            <person name="Kuo R.C."/>
            <person name="Labutti K."/>
            <person name="Haridas S."/>
            <person name="Kuo A."/>
            <person name="Salamov A."/>
            <person name="Ahrendt S.R."/>
            <person name="Lipzen A."/>
            <person name="Sullivan W."/>
            <person name="Andreopoulos W.B."/>
            <person name="Clum A."/>
            <person name="Lindquist E."/>
            <person name="Daum C."/>
            <person name="Ramamoorthy G.K."/>
            <person name="Gryganskyi A."/>
            <person name="Culley D."/>
            <person name="Magnuson J.K."/>
            <person name="James T.Y."/>
            <person name="O'Malley M.A."/>
            <person name="Stajich J.E."/>
            <person name="Spatafora J.W."/>
            <person name="Visel A."/>
            <person name="Grigoriev I.V."/>
        </authorList>
    </citation>
    <scope>NUCLEOTIDE SEQUENCE [LARGE SCALE GENOMIC DNA]</scope>
    <source>
        <strain evidence="9 10">PL171</strain>
    </source>
</reference>
<evidence type="ECO:0000259" key="8">
    <source>
        <dbReference type="PROSITE" id="PS51195"/>
    </source>
</evidence>
<dbReference type="InterPro" id="IPR014014">
    <property type="entry name" value="RNA_helicase_DEAD_Q_motif"/>
</dbReference>
<evidence type="ECO:0000313" key="10">
    <source>
        <dbReference type="Proteomes" id="UP000193411"/>
    </source>
</evidence>
<dbReference type="Gene3D" id="3.40.50.300">
    <property type="entry name" value="P-loop containing nucleotide triphosphate hydrolases"/>
    <property type="match status" value="2"/>
</dbReference>
<dbReference type="PANTHER" id="PTHR47963:SF8">
    <property type="entry name" value="ATP-DEPENDENT RNA HELICASE DEAD"/>
    <property type="match status" value="1"/>
</dbReference>
<dbReference type="PROSITE" id="PS51192">
    <property type="entry name" value="HELICASE_ATP_BIND_1"/>
    <property type="match status" value="1"/>
</dbReference>
<evidence type="ECO:0000256" key="6">
    <source>
        <dbReference type="PROSITE-ProRule" id="PRU00552"/>
    </source>
</evidence>
<feature type="domain" description="Helicase ATP-binding" evidence="7">
    <location>
        <begin position="82"/>
        <end position="312"/>
    </location>
</feature>
<dbReference type="EMBL" id="MCFL01000009">
    <property type="protein sequence ID" value="ORZ38385.1"/>
    <property type="molecule type" value="Genomic_DNA"/>
</dbReference>
<dbReference type="Proteomes" id="UP000193411">
    <property type="component" value="Unassembled WGS sequence"/>
</dbReference>
<dbReference type="PANTHER" id="PTHR47963">
    <property type="entry name" value="DEAD-BOX ATP-DEPENDENT RNA HELICASE 47, MITOCHONDRIAL"/>
    <property type="match status" value="1"/>
</dbReference>
<dbReference type="InterPro" id="IPR001650">
    <property type="entry name" value="Helicase_C-like"/>
</dbReference>
<organism evidence="9 10">
    <name type="scientific">Catenaria anguillulae PL171</name>
    <dbReference type="NCBI Taxonomy" id="765915"/>
    <lineage>
        <taxon>Eukaryota</taxon>
        <taxon>Fungi</taxon>
        <taxon>Fungi incertae sedis</taxon>
        <taxon>Blastocladiomycota</taxon>
        <taxon>Blastocladiomycetes</taxon>
        <taxon>Blastocladiales</taxon>
        <taxon>Catenariaceae</taxon>
        <taxon>Catenaria</taxon>
    </lineage>
</organism>
<dbReference type="SMART" id="SM00487">
    <property type="entry name" value="DEXDc"/>
    <property type="match status" value="1"/>
</dbReference>
<dbReference type="STRING" id="765915.A0A1Y2HUU7"/>
<keyword evidence="5" id="KW-0067">ATP-binding</keyword>
<dbReference type="GO" id="GO:0003724">
    <property type="term" value="F:RNA helicase activity"/>
    <property type="evidence" value="ECO:0007669"/>
    <property type="project" value="UniProtKB-EC"/>
</dbReference>
<dbReference type="AlphaFoldDB" id="A0A1Y2HUU7"/>
<gene>
    <name evidence="9" type="ORF">BCR44DRAFT_56711</name>
</gene>
<evidence type="ECO:0000259" key="7">
    <source>
        <dbReference type="PROSITE" id="PS51192"/>
    </source>
</evidence>
<dbReference type="Pfam" id="PF00271">
    <property type="entry name" value="Helicase_C"/>
    <property type="match status" value="1"/>
</dbReference>
<dbReference type="PROSITE" id="PS51195">
    <property type="entry name" value="Q_MOTIF"/>
    <property type="match status" value="1"/>
</dbReference>
<dbReference type="SUPFAM" id="SSF52540">
    <property type="entry name" value="P-loop containing nucleoside triphosphate hydrolases"/>
    <property type="match status" value="2"/>
</dbReference>
<evidence type="ECO:0000256" key="4">
    <source>
        <dbReference type="ARBA" id="ARBA00022806"/>
    </source>
</evidence>
<feature type="short sequence motif" description="Q motif" evidence="6">
    <location>
        <begin position="48"/>
        <end position="77"/>
    </location>
</feature>
<dbReference type="InterPro" id="IPR050547">
    <property type="entry name" value="DEAD_box_RNA_helicases"/>
</dbReference>
<evidence type="ECO:0000313" key="9">
    <source>
        <dbReference type="EMBL" id="ORZ38385.1"/>
    </source>
</evidence>